<comment type="caution">
    <text evidence="1">The sequence shown here is derived from an EMBL/GenBank/DDBJ whole genome shotgun (WGS) entry which is preliminary data.</text>
</comment>
<evidence type="ECO:0000313" key="1">
    <source>
        <dbReference type="EMBL" id="MQS16353.1"/>
    </source>
</evidence>
<evidence type="ECO:0000313" key="2">
    <source>
        <dbReference type="Proteomes" id="UP000450000"/>
    </source>
</evidence>
<gene>
    <name evidence="1" type="ORF">F7Q99_30130</name>
</gene>
<accession>A0A6N7L3F1</accession>
<sequence length="146" mass="16024">MTAEETLDAFLRTGHLGVVRVGVPWSSLRALLGEPDARIEGDNPVFKYADLEIYVAGRTGTVWMVQLESFDAVSRLPVALGIAEVLRLPADRDGFVRYLEAHDLAYQVGEFHVAGQEEIAVRDSGVMVFFHEDGSFSAMSVADKLP</sequence>
<organism evidence="1 2">
    <name type="scientific">Streptomyces kaniharaensis</name>
    <dbReference type="NCBI Taxonomy" id="212423"/>
    <lineage>
        <taxon>Bacteria</taxon>
        <taxon>Bacillati</taxon>
        <taxon>Actinomycetota</taxon>
        <taxon>Actinomycetes</taxon>
        <taxon>Kitasatosporales</taxon>
        <taxon>Streptomycetaceae</taxon>
        <taxon>Streptomyces</taxon>
    </lineage>
</organism>
<proteinExistence type="predicted"/>
<name>A0A6N7L3F1_9ACTN</name>
<dbReference type="RefSeq" id="WP_153467107.1">
    <property type="nucleotide sequence ID" value="NZ_WBOF01000002.1"/>
</dbReference>
<dbReference type="AlphaFoldDB" id="A0A6N7L3F1"/>
<dbReference type="Proteomes" id="UP000450000">
    <property type="component" value="Unassembled WGS sequence"/>
</dbReference>
<keyword evidence="2" id="KW-1185">Reference proteome</keyword>
<protein>
    <submittedName>
        <fullName evidence="1">Uncharacterized protein</fullName>
    </submittedName>
</protein>
<dbReference type="OrthoDB" id="3637795at2"/>
<dbReference type="EMBL" id="WBOF01000002">
    <property type="protein sequence ID" value="MQS16353.1"/>
    <property type="molecule type" value="Genomic_DNA"/>
</dbReference>
<reference evidence="1 2" key="1">
    <citation type="submission" date="2019-09" db="EMBL/GenBank/DDBJ databases">
        <title>Genome Sequences of Streptomyces kaniharaensis ATCC 21070.</title>
        <authorList>
            <person name="Zhu W."/>
            <person name="De Crecy-Lagard V."/>
            <person name="Richards N.G."/>
        </authorList>
    </citation>
    <scope>NUCLEOTIDE SEQUENCE [LARGE SCALE GENOMIC DNA]</scope>
    <source>
        <strain evidence="1 2">SF-557</strain>
    </source>
</reference>